<organism evidence="2 3">
    <name type="scientific">Teratosphaeria nubilosa</name>
    <dbReference type="NCBI Taxonomy" id="161662"/>
    <lineage>
        <taxon>Eukaryota</taxon>
        <taxon>Fungi</taxon>
        <taxon>Dikarya</taxon>
        <taxon>Ascomycota</taxon>
        <taxon>Pezizomycotina</taxon>
        <taxon>Dothideomycetes</taxon>
        <taxon>Dothideomycetidae</taxon>
        <taxon>Mycosphaerellales</taxon>
        <taxon>Teratosphaeriaceae</taxon>
        <taxon>Teratosphaeria</taxon>
    </lineage>
</organism>
<dbReference type="SUPFAM" id="SSF56300">
    <property type="entry name" value="Metallo-dependent phosphatases"/>
    <property type="match status" value="1"/>
</dbReference>
<dbReference type="PANTHER" id="PTHR12905">
    <property type="entry name" value="METALLOPHOSPHOESTERASE"/>
    <property type="match status" value="1"/>
</dbReference>
<gene>
    <name evidence="2" type="ORF">EJ03DRAFT_348039</name>
</gene>
<dbReference type="GO" id="GO:0016787">
    <property type="term" value="F:hydrolase activity"/>
    <property type="evidence" value="ECO:0007669"/>
    <property type="project" value="InterPro"/>
</dbReference>
<dbReference type="AlphaFoldDB" id="A0A6G1LJD3"/>
<dbReference type="Gene3D" id="3.60.21.10">
    <property type="match status" value="1"/>
</dbReference>
<dbReference type="InterPro" id="IPR051693">
    <property type="entry name" value="UPF0046_metallophosphoest"/>
</dbReference>
<evidence type="ECO:0000313" key="2">
    <source>
        <dbReference type="EMBL" id="KAF2772985.1"/>
    </source>
</evidence>
<keyword evidence="3" id="KW-1185">Reference proteome</keyword>
<dbReference type="Pfam" id="PF00149">
    <property type="entry name" value="Metallophos"/>
    <property type="match status" value="1"/>
</dbReference>
<dbReference type="InterPro" id="IPR029052">
    <property type="entry name" value="Metallo-depent_PP-like"/>
</dbReference>
<reference evidence="2" key="1">
    <citation type="journal article" date="2020" name="Stud. Mycol.">
        <title>101 Dothideomycetes genomes: a test case for predicting lifestyles and emergence of pathogens.</title>
        <authorList>
            <person name="Haridas S."/>
            <person name="Albert R."/>
            <person name="Binder M."/>
            <person name="Bloem J."/>
            <person name="Labutti K."/>
            <person name="Salamov A."/>
            <person name="Andreopoulos B."/>
            <person name="Baker S."/>
            <person name="Barry K."/>
            <person name="Bills G."/>
            <person name="Bluhm B."/>
            <person name="Cannon C."/>
            <person name="Castanera R."/>
            <person name="Culley D."/>
            <person name="Daum C."/>
            <person name="Ezra D."/>
            <person name="Gonzalez J."/>
            <person name="Henrissat B."/>
            <person name="Kuo A."/>
            <person name="Liang C."/>
            <person name="Lipzen A."/>
            <person name="Lutzoni F."/>
            <person name="Magnuson J."/>
            <person name="Mondo S."/>
            <person name="Nolan M."/>
            <person name="Ohm R."/>
            <person name="Pangilinan J."/>
            <person name="Park H.-J."/>
            <person name="Ramirez L."/>
            <person name="Alfaro M."/>
            <person name="Sun H."/>
            <person name="Tritt A."/>
            <person name="Yoshinaga Y."/>
            <person name="Zwiers L.-H."/>
            <person name="Turgeon B."/>
            <person name="Goodwin S."/>
            <person name="Spatafora J."/>
            <person name="Crous P."/>
            <person name="Grigoriev I."/>
        </authorList>
    </citation>
    <scope>NUCLEOTIDE SEQUENCE</scope>
    <source>
        <strain evidence="2">CBS 116005</strain>
    </source>
</reference>
<feature type="domain" description="Calcineurin-like phosphoesterase" evidence="1">
    <location>
        <begin position="10"/>
        <end position="209"/>
    </location>
</feature>
<sequence>MAASKQNRVRIVCISDTHNAAPGEGFTLPKGDILIHAGDLTNQGSHAELKKAINWIEKADFAAKIVVAGNHDLSLDRTYHVKHADGWRVEADDFDDCRKLLTGASSITYLEHSSAVIDLPEKDISLQIFGSPYSPARERKQNWAFQYSERDADGIWNAIPANLDILITHSPPAGYCDTSAHWQEGGCTSLLQHASRTRPLVHVCGHCHEGRDARIVRWNESNKECKLPDGATEVNGVSHRWEDPGAGQGNKKQSLLDLAGTRGGKVLERGRETAIVNASVMARSFGRGAKAFNKPVVVDLVLPTGPNSSQTVKQCGALHVDRSIY</sequence>
<evidence type="ECO:0000259" key="1">
    <source>
        <dbReference type="Pfam" id="PF00149"/>
    </source>
</evidence>
<dbReference type="Proteomes" id="UP000799436">
    <property type="component" value="Unassembled WGS sequence"/>
</dbReference>
<name>A0A6G1LJD3_9PEZI</name>
<dbReference type="InterPro" id="IPR004843">
    <property type="entry name" value="Calcineurin-like_PHP"/>
</dbReference>
<protein>
    <submittedName>
        <fullName evidence="2">Metallo-dependent phosphatase</fullName>
    </submittedName>
</protein>
<proteinExistence type="predicted"/>
<dbReference type="EMBL" id="ML995812">
    <property type="protein sequence ID" value="KAF2772985.1"/>
    <property type="molecule type" value="Genomic_DNA"/>
</dbReference>
<accession>A0A6G1LJD3</accession>
<dbReference type="CDD" id="cd07379">
    <property type="entry name" value="MPP_239FB"/>
    <property type="match status" value="1"/>
</dbReference>
<dbReference type="PANTHER" id="PTHR12905:SF16">
    <property type="entry name" value="SER_THR PROTEIN PHOSPHATASE FAMILY PROTEIN (AFU_ORTHOLOGUE AFUA_1G06000)"/>
    <property type="match status" value="1"/>
</dbReference>
<dbReference type="OrthoDB" id="630188at2759"/>
<evidence type="ECO:0000313" key="3">
    <source>
        <dbReference type="Proteomes" id="UP000799436"/>
    </source>
</evidence>